<protein>
    <submittedName>
        <fullName evidence="1">Beclin-1</fullName>
    </submittedName>
</protein>
<feature type="non-terminal residue" evidence="1">
    <location>
        <position position="1"/>
    </location>
</feature>
<reference evidence="1 2" key="1">
    <citation type="submission" date="2020-04" db="EMBL/GenBank/DDBJ databases">
        <title>Perkinsus olseni comparative genomics.</title>
        <authorList>
            <person name="Bogema D.R."/>
        </authorList>
    </citation>
    <scope>NUCLEOTIDE SEQUENCE [LARGE SCALE GENOMIC DNA]</scope>
    <source>
        <strain evidence="1">ATCC PRA-205</strain>
    </source>
</reference>
<evidence type="ECO:0000313" key="1">
    <source>
        <dbReference type="EMBL" id="KAF4731808.1"/>
    </source>
</evidence>
<gene>
    <name evidence="1" type="primary">BECN1_2</name>
    <name evidence="1" type="ORF">FOZ62_020844</name>
</gene>
<accession>A0A7J6SFY0</accession>
<comment type="caution">
    <text evidence="1">The sequence shown here is derived from an EMBL/GenBank/DDBJ whole genome shotgun (WGS) entry which is preliminary data.</text>
</comment>
<proteinExistence type="predicted"/>
<sequence length="52" mass="5904">FDAGMCAYVNVVQEVCTFSERFRSQPLRLPFSIEGDKVGGFSVALQFNQEER</sequence>
<dbReference type="Proteomes" id="UP000574390">
    <property type="component" value="Unassembled WGS sequence"/>
</dbReference>
<dbReference type="EMBL" id="JABANM010014982">
    <property type="protein sequence ID" value="KAF4731808.1"/>
    <property type="molecule type" value="Genomic_DNA"/>
</dbReference>
<name>A0A7J6SFY0_PEROL</name>
<organism evidence="1 2">
    <name type="scientific">Perkinsus olseni</name>
    <name type="common">Perkinsus atlanticus</name>
    <dbReference type="NCBI Taxonomy" id="32597"/>
    <lineage>
        <taxon>Eukaryota</taxon>
        <taxon>Sar</taxon>
        <taxon>Alveolata</taxon>
        <taxon>Perkinsozoa</taxon>
        <taxon>Perkinsea</taxon>
        <taxon>Perkinsida</taxon>
        <taxon>Perkinsidae</taxon>
        <taxon>Perkinsus</taxon>
    </lineage>
</organism>
<dbReference type="AlphaFoldDB" id="A0A7J6SFY0"/>
<dbReference type="Gene3D" id="1.10.418.40">
    <property type="entry name" value="Autophagy protein 6/Beclin 1"/>
    <property type="match status" value="1"/>
</dbReference>
<evidence type="ECO:0000313" key="2">
    <source>
        <dbReference type="Proteomes" id="UP000574390"/>
    </source>
</evidence>
<dbReference type="InterPro" id="IPR038274">
    <property type="entry name" value="Atg6/Beclin_C_sf"/>
</dbReference>